<dbReference type="GO" id="GO:0004197">
    <property type="term" value="F:cysteine-type endopeptidase activity"/>
    <property type="evidence" value="ECO:0007669"/>
    <property type="project" value="InterPro"/>
</dbReference>
<keyword evidence="2" id="KW-0645">Protease</keyword>
<dbReference type="InterPro" id="IPR033139">
    <property type="entry name" value="Caspase_cys_AS"/>
</dbReference>
<dbReference type="InterPro" id="IPR002138">
    <property type="entry name" value="Pept_C14_p10"/>
</dbReference>
<dbReference type="GO" id="GO:0072559">
    <property type="term" value="C:NLRP3 inflammasome complex"/>
    <property type="evidence" value="ECO:0007669"/>
    <property type="project" value="TreeGrafter"/>
</dbReference>
<dbReference type="Pfam" id="PF02758">
    <property type="entry name" value="PYRIN"/>
    <property type="match status" value="1"/>
</dbReference>
<dbReference type="InterPro" id="IPR016129">
    <property type="entry name" value="Caspase_his_AS"/>
</dbReference>
<evidence type="ECO:0000259" key="10">
    <source>
        <dbReference type="PROSITE" id="PS50208"/>
    </source>
</evidence>
<dbReference type="InterPro" id="IPR004020">
    <property type="entry name" value="DAPIN"/>
</dbReference>
<dbReference type="SMART" id="SM01289">
    <property type="entry name" value="PYRIN"/>
    <property type="match status" value="1"/>
</dbReference>
<dbReference type="CDD" id="cd08321">
    <property type="entry name" value="Pyrin_ASC-like"/>
    <property type="match status" value="1"/>
</dbReference>
<evidence type="ECO:0008006" key="14">
    <source>
        <dbReference type="Google" id="ProtNLM"/>
    </source>
</evidence>
<dbReference type="PROSITE" id="PS01121">
    <property type="entry name" value="CASPASE_HIS"/>
    <property type="match status" value="1"/>
</dbReference>
<keyword evidence="13" id="KW-1185">Reference proteome</keyword>
<protein>
    <recommendedName>
        <fullName evidence="14">Caspase-1</fullName>
    </recommendedName>
</protein>
<dbReference type="Gene3D" id="1.10.533.10">
    <property type="entry name" value="Death Domain, Fas"/>
    <property type="match status" value="1"/>
</dbReference>
<dbReference type="InterPro" id="IPR001309">
    <property type="entry name" value="Pept_C14_p20"/>
</dbReference>
<feature type="active site" evidence="6">
    <location>
        <position position="244"/>
    </location>
</feature>
<comment type="similarity">
    <text evidence="1 7">Belongs to the peptidase C14A family.</text>
</comment>
<dbReference type="PANTHER" id="PTHR47901">
    <property type="entry name" value="CASPASE RECRUITMENT DOMAIN-CONTAINING PROTEIN 18"/>
    <property type="match status" value="1"/>
</dbReference>
<dbReference type="InterPro" id="IPR011029">
    <property type="entry name" value="DEATH-like_dom_sf"/>
</dbReference>
<organism evidence="12 13">
    <name type="scientific">Phoxinus phoxinus</name>
    <name type="common">Eurasian minnow</name>
    <dbReference type="NCBI Taxonomy" id="58324"/>
    <lineage>
        <taxon>Eukaryota</taxon>
        <taxon>Metazoa</taxon>
        <taxon>Chordata</taxon>
        <taxon>Craniata</taxon>
        <taxon>Vertebrata</taxon>
        <taxon>Euteleostomi</taxon>
        <taxon>Actinopterygii</taxon>
        <taxon>Neopterygii</taxon>
        <taxon>Teleostei</taxon>
        <taxon>Ostariophysi</taxon>
        <taxon>Cypriniformes</taxon>
        <taxon>Leuciscidae</taxon>
        <taxon>Phoxininae</taxon>
        <taxon>Phoxinus</taxon>
    </lineage>
</organism>
<reference evidence="12 13" key="1">
    <citation type="submission" date="2024-02" db="EMBL/GenBank/DDBJ databases">
        <title>Chromosome-level genome assembly of the Eurasian Minnow (Phoxinus phoxinus).</title>
        <authorList>
            <person name="Oriowo T.O."/>
            <person name="Martin S."/>
            <person name="Stange M."/>
            <person name="Chrysostomakis Y."/>
            <person name="Brown T."/>
            <person name="Winkler S."/>
            <person name="Kukowka S."/>
            <person name="Myers E.W."/>
            <person name="Bohne A."/>
        </authorList>
    </citation>
    <scope>NUCLEOTIDE SEQUENCE [LARGE SCALE GENOMIC DNA]</scope>
    <source>
        <strain evidence="12">ZFMK-TIS-60720</strain>
        <tissue evidence="12">Whole Organism</tissue>
    </source>
</reference>
<dbReference type="SUPFAM" id="SSF52129">
    <property type="entry name" value="Caspase-like"/>
    <property type="match status" value="1"/>
</dbReference>
<feature type="region of interest" description="Disordered" evidence="8">
    <location>
        <begin position="89"/>
        <end position="119"/>
    </location>
</feature>
<feature type="domain" description="Caspase family p20" evidence="10">
    <location>
        <begin position="167"/>
        <end position="298"/>
    </location>
</feature>
<evidence type="ECO:0000256" key="2">
    <source>
        <dbReference type="ARBA" id="ARBA00022670"/>
    </source>
</evidence>
<keyword evidence="5" id="KW-0865">Zymogen</keyword>
<evidence type="ECO:0000256" key="4">
    <source>
        <dbReference type="ARBA" id="ARBA00022807"/>
    </source>
</evidence>
<sequence length="402" mass="46270">MAQNIKQHLQDTFEDLGEENLRKFKIKLRDRTEEPRVRQATIEKIKDAFDLADVMVNTFASDAVPVTLEVLKAIKANNLAEELRKNTGDVAPVVPQPGPKAPSDGLTVSRPRVDDDARSGQGLKVELPQSDDWQRELQVTPCSQPFKRNLLEKKGQEIYEVKDKFARTRLALLINNRDFDDKDMTRRGAERDEENMEWLLKELDYQVVKYTNVNAEQMKRAVKNFAQHEKHASSDSTFVVIMSHGKRDGILGVQYHKTDNPSDIFPVDDIYRHLNSVNCPALRNKPKVILIQACRGVEHGRVWVSDGEEIEGDDFAHKEKDFICLMSCTPETKSYRHVQNGTFYVQYLVDVFTKYAHEDHIEDLFRKVISRFDSSDMAGSYRQMACKDRASLAKWFYLFPGL</sequence>
<proteinExistence type="inferred from homology"/>
<evidence type="ECO:0000259" key="11">
    <source>
        <dbReference type="PROSITE" id="PS50824"/>
    </source>
</evidence>
<keyword evidence="4" id="KW-0788">Thiol protease</keyword>
<dbReference type="GO" id="GO:0006508">
    <property type="term" value="P:proteolysis"/>
    <property type="evidence" value="ECO:0007669"/>
    <property type="project" value="UniProtKB-KW"/>
</dbReference>
<dbReference type="GO" id="GO:0097169">
    <property type="term" value="C:AIM2 inflammasome complex"/>
    <property type="evidence" value="ECO:0007669"/>
    <property type="project" value="TreeGrafter"/>
</dbReference>
<dbReference type="AlphaFoldDB" id="A0AAN9H7P0"/>
<keyword evidence="3" id="KW-0378">Hydrolase</keyword>
<gene>
    <name evidence="12" type="ORF">R3I93_009352</name>
</gene>
<evidence type="ECO:0000256" key="6">
    <source>
        <dbReference type="PIRSR" id="PIRSR038001-1"/>
    </source>
</evidence>
<dbReference type="InterPro" id="IPR002398">
    <property type="entry name" value="Pept_C14"/>
</dbReference>
<accession>A0AAN9H7P0</accession>
<dbReference type="PROSITE" id="PS50207">
    <property type="entry name" value="CASPASE_P10"/>
    <property type="match status" value="1"/>
</dbReference>
<feature type="active site" evidence="6">
    <location>
        <position position="294"/>
    </location>
</feature>
<dbReference type="InterPro" id="IPR011600">
    <property type="entry name" value="Pept_C14_caspase"/>
</dbReference>
<dbReference type="PROSITE" id="PS01122">
    <property type="entry name" value="CASPASE_CYS"/>
    <property type="match status" value="1"/>
</dbReference>
<evidence type="ECO:0000256" key="7">
    <source>
        <dbReference type="RuleBase" id="RU003971"/>
    </source>
</evidence>
<dbReference type="PRINTS" id="PR00376">
    <property type="entry name" value="IL1BCENZYME"/>
</dbReference>
<dbReference type="Gene3D" id="3.40.50.1460">
    <property type="match status" value="1"/>
</dbReference>
<evidence type="ECO:0000256" key="3">
    <source>
        <dbReference type="ARBA" id="ARBA00022801"/>
    </source>
</evidence>
<evidence type="ECO:0000259" key="9">
    <source>
        <dbReference type="PROSITE" id="PS50207"/>
    </source>
</evidence>
<dbReference type="PROSITE" id="PS50208">
    <property type="entry name" value="CASPASE_P20"/>
    <property type="match status" value="1"/>
</dbReference>
<comment type="caution">
    <text evidence="12">The sequence shown here is derived from an EMBL/GenBank/DDBJ whole genome shotgun (WGS) entry which is preliminary data.</text>
</comment>
<dbReference type="CDD" id="cd00032">
    <property type="entry name" value="CASc"/>
    <property type="match status" value="1"/>
</dbReference>
<dbReference type="GO" id="GO:0072557">
    <property type="term" value="C:IPAF inflammasome complex"/>
    <property type="evidence" value="ECO:0007669"/>
    <property type="project" value="TreeGrafter"/>
</dbReference>
<feature type="domain" description="Caspase family p10" evidence="9">
    <location>
        <begin position="319"/>
        <end position="400"/>
    </location>
</feature>
<dbReference type="PIRSF" id="PIRSF038001">
    <property type="entry name" value="Caspase_ICE"/>
    <property type="match status" value="1"/>
</dbReference>
<dbReference type="Proteomes" id="UP001364617">
    <property type="component" value="Unassembled WGS sequence"/>
</dbReference>
<dbReference type="PANTHER" id="PTHR47901:SF3">
    <property type="entry name" value="CASPASE-1"/>
    <property type="match status" value="1"/>
</dbReference>
<evidence type="ECO:0000313" key="13">
    <source>
        <dbReference type="Proteomes" id="UP001364617"/>
    </source>
</evidence>
<dbReference type="SMART" id="SM00115">
    <property type="entry name" value="CASc"/>
    <property type="match status" value="1"/>
</dbReference>
<feature type="domain" description="Pyrin" evidence="11">
    <location>
        <begin position="1"/>
        <end position="89"/>
    </location>
</feature>
<dbReference type="PROSITE" id="PS50824">
    <property type="entry name" value="DAPIN"/>
    <property type="match status" value="1"/>
</dbReference>
<evidence type="ECO:0000256" key="5">
    <source>
        <dbReference type="ARBA" id="ARBA00023145"/>
    </source>
</evidence>
<dbReference type="InterPro" id="IPR015917">
    <property type="entry name" value="Pept_C14A"/>
</dbReference>
<name>A0AAN9H7P0_9TELE</name>
<dbReference type="SUPFAM" id="SSF47986">
    <property type="entry name" value="DEATH domain"/>
    <property type="match status" value="1"/>
</dbReference>
<dbReference type="EMBL" id="JAYKXH010000009">
    <property type="protein sequence ID" value="KAK7158123.1"/>
    <property type="molecule type" value="Genomic_DNA"/>
</dbReference>
<dbReference type="Pfam" id="PF00656">
    <property type="entry name" value="Peptidase_C14"/>
    <property type="match status" value="1"/>
</dbReference>
<evidence type="ECO:0000256" key="1">
    <source>
        <dbReference type="ARBA" id="ARBA00010134"/>
    </source>
</evidence>
<dbReference type="InterPro" id="IPR029030">
    <property type="entry name" value="Caspase-like_dom_sf"/>
</dbReference>
<evidence type="ECO:0000256" key="8">
    <source>
        <dbReference type="SAM" id="MobiDB-lite"/>
    </source>
</evidence>
<dbReference type="GO" id="GO:0050727">
    <property type="term" value="P:regulation of inflammatory response"/>
    <property type="evidence" value="ECO:0007669"/>
    <property type="project" value="TreeGrafter"/>
</dbReference>
<evidence type="ECO:0000313" key="12">
    <source>
        <dbReference type="EMBL" id="KAK7158123.1"/>
    </source>
</evidence>